<accession>A0A0A9BS59</accession>
<protein>
    <submittedName>
        <fullName evidence="1">Uncharacterized protein</fullName>
    </submittedName>
</protein>
<evidence type="ECO:0000313" key="1">
    <source>
        <dbReference type="EMBL" id="JAD66111.1"/>
    </source>
</evidence>
<reference evidence="1" key="1">
    <citation type="submission" date="2014-09" db="EMBL/GenBank/DDBJ databases">
        <authorList>
            <person name="Magalhaes I.L.F."/>
            <person name="Oliveira U."/>
            <person name="Santos F.R."/>
            <person name="Vidigal T.H.D.A."/>
            <person name="Brescovit A.D."/>
            <person name="Santos A.J."/>
        </authorList>
    </citation>
    <scope>NUCLEOTIDE SEQUENCE</scope>
    <source>
        <tissue evidence="1">Shoot tissue taken approximately 20 cm above the soil surface</tissue>
    </source>
</reference>
<dbReference type="EMBL" id="GBRH01231784">
    <property type="protein sequence ID" value="JAD66111.1"/>
    <property type="molecule type" value="Transcribed_RNA"/>
</dbReference>
<sequence length="75" mass="8813">MFFYICHPRMRRINTFQIIHLELSSKLKSMLIPLYLIFLQTYNSESQLSKMCAGICISVQNGMQNRTEVVIKMPI</sequence>
<name>A0A0A9BS59_ARUDO</name>
<reference evidence="1" key="2">
    <citation type="journal article" date="2015" name="Data Brief">
        <title>Shoot transcriptome of the giant reed, Arundo donax.</title>
        <authorList>
            <person name="Barrero R.A."/>
            <person name="Guerrero F.D."/>
            <person name="Moolhuijzen P."/>
            <person name="Goolsby J.A."/>
            <person name="Tidwell J."/>
            <person name="Bellgard S.E."/>
            <person name="Bellgard M.I."/>
        </authorList>
    </citation>
    <scope>NUCLEOTIDE SEQUENCE</scope>
    <source>
        <tissue evidence="1">Shoot tissue taken approximately 20 cm above the soil surface</tissue>
    </source>
</reference>
<organism evidence="1">
    <name type="scientific">Arundo donax</name>
    <name type="common">Giant reed</name>
    <name type="synonym">Donax arundinaceus</name>
    <dbReference type="NCBI Taxonomy" id="35708"/>
    <lineage>
        <taxon>Eukaryota</taxon>
        <taxon>Viridiplantae</taxon>
        <taxon>Streptophyta</taxon>
        <taxon>Embryophyta</taxon>
        <taxon>Tracheophyta</taxon>
        <taxon>Spermatophyta</taxon>
        <taxon>Magnoliopsida</taxon>
        <taxon>Liliopsida</taxon>
        <taxon>Poales</taxon>
        <taxon>Poaceae</taxon>
        <taxon>PACMAD clade</taxon>
        <taxon>Arundinoideae</taxon>
        <taxon>Arundineae</taxon>
        <taxon>Arundo</taxon>
    </lineage>
</organism>
<proteinExistence type="predicted"/>
<dbReference type="AlphaFoldDB" id="A0A0A9BS59"/>